<dbReference type="PANTHER" id="PTHR15004:SF0">
    <property type="entry name" value="GLUTAMYL-TRNA(GLN) AMIDOTRANSFERASE SUBUNIT C, MITOCHONDRIAL"/>
    <property type="match status" value="1"/>
</dbReference>
<comment type="caution">
    <text evidence="1">The sequence shown here is derived from an EMBL/GenBank/DDBJ whole genome shotgun (WGS) entry which is preliminary data.</text>
</comment>
<organism evidence="1 2">
    <name type="scientific">Candidatus Collierbacteria bacterium RIFOXYD1_FULL_40_9</name>
    <dbReference type="NCBI Taxonomy" id="1817731"/>
    <lineage>
        <taxon>Bacteria</taxon>
        <taxon>Candidatus Collieribacteriota</taxon>
    </lineage>
</organism>
<reference evidence="1 2" key="1">
    <citation type="journal article" date="2016" name="Nat. Commun.">
        <title>Thousands of microbial genomes shed light on interconnected biogeochemical processes in an aquifer system.</title>
        <authorList>
            <person name="Anantharaman K."/>
            <person name="Brown C.T."/>
            <person name="Hug L.A."/>
            <person name="Sharon I."/>
            <person name="Castelle C.J."/>
            <person name="Probst A.J."/>
            <person name="Thomas B.C."/>
            <person name="Singh A."/>
            <person name="Wilkins M.J."/>
            <person name="Karaoz U."/>
            <person name="Brodie E.L."/>
            <person name="Williams K.H."/>
            <person name="Hubbard S.S."/>
            <person name="Banfield J.F."/>
        </authorList>
    </citation>
    <scope>NUCLEOTIDE SEQUENCE [LARGE SCALE GENOMIC DNA]</scope>
</reference>
<dbReference type="Gene3D" id="1.10.20.60">
    <property type="entry name" value="Glu-tRNAGln amidotransferase C subunit, N-terminal domain"/>
    <property type="match status" value="1"/>
</dbReference>
<dbReference type="InterPro" id="IPR003837">
    <property type="entry name" value="GatC"/>
</dbReference>
<dbReference type="PANTHER" id="PTHR15004">
    <property type="entry name" value="GLUTAMYL-TRNA(GLN) AMIDOTRANSFERASE SUBUNIT C, MITOCHONDRIAL"/>
    <property type="match status" value="1"/>
</dbReference>
<evidence type="ECO:0000313" key="1">
    <source>
        <dbReference type="EMBL" id="OGD81621.1"/>
    </source>
</evidence>
<dbReference type="InterPro" id="IPR036113">
    <property type="entry name" value="Asp/Glu-ADT_sf_sub_c"/>
</dbReference>
<dbReference type="Pfam" id="PF02686">
    <property type="entry name" value="GatC"/>
    <property type="match status" value="1"/>
</dbReference>
<dbReference type="GO" id="GO:0006450">
    <property type="term" value="P:regulation of translational fidelity"/>
    <property type="evidence" value="ECO:0007669"/>
    <property type="project" value="InterPro"/>
</dbReference>
<dbReference type="AlphaFoldDB" id="A0A1F5FPV1"/>
<dbReference type="SUPFAM" id="SSF141000">
    <property type="entry name" value="Glu-tRNAGln amidotransferase C subunit"/>
    <property type="match status" value="1"/>
</dbReference>
<dbReference type="EMBL" id="MFAQ01000041">
    <property type="protein sequence ID" value="OGD81621.1"/>
    <property type="molecule type" value="Genomic_DNA"/>
</dbReference>
<dbReference type="GO" id="GO:0070681">
    <property type="term" value="P:glutaminyl-tRNAGln biosynthesis via transamidation"/>
    <property type="evidence" value="ECO:0007669"/>
    <property type="project" value="TreeGrafter"/>
</dbReference>
<dbReference type="HAMAP" id="MF_00122">
    <property type="entry name" value="GatC"/>
    <property type="match status" value="1"/>
</dbReference>
<sequence length="98" mass="10943">VITTDEVKKIAKLANLTLADSETEKFATQFTDTIAVVKQLEEVDTSNVNPTYQVNNLLNITREDEVETSRVLPQGIAIREAKNTHNGFIVVERIIDNS</sequence>
<accession>A0A1F5FPV1</accession>
<evidence type="ECO:0008006" key="3">
    <source>
        <dbReference type="Google" id="ProtNLM"/>
    </source>
</evidence>
<dbReference type="NCBIfam" id="TIGR00135">
    <property type="entry name" value="gatC"/>
    <property type="match status" value="1"/>
</dbReference>
<evidence type="ECO:0000313" key="2">
    <source>
        <dbReference type="Proteomes" id="UP000179237"/>
    </source>
</evidence>
<gene>
    <name evidence="1" type="ORF">A2572_04095</name>
</gene>
<proteinExistence type="inferred from homology"/>
<dbReference type="Proteomes" id="UP000179237">
    <property type="component" value="Unassembled WGS sequence"/>
</dbReference>
<feature type="non-terminal residue" evidence="1">
    <location>
        <position position="1"/>
    </location>
</feature>
<name>A0A1F5FPV1_9BACT</name>
<protein>
    <recommendedName>
        <fullName evidence="3">Aspartyl/glutamyl-tRNA(Asn/Gln) amidotransferase subunit C</fullName>
    </recommendedName>
</protein>